<protein>
    <submittedName>
        <fullName evidence="2">Uncharacterized protein</fullName>
    </submittedName>
</protein>
<accession>A0AAD2Q6K7</accession>
<keyword evidence="1" id="KW-1133">Transmembrane helix</keyword>
<comment type="caution">
    <text evidence="2">The sequence shown here is derived from an EMBL/GenBank/DDBJ whole genome shotgun (WGS) entry which is preliminary data.</text>
</comment>
<keyword evidence="1" id="KW-0812">Transmembrane</keyword>
<evidence type="ECO:0000313" key="3">
    <source>
        <dbReference type="Proteomes" id="UP001295794"/>
    </source>
</evidence>
<keyword evidence="1" id="KW-0472">Membrane</keyword>
<dbReference type="Proteomes" id="UP001295794">
    <property type="component" value="Unassembled WGS sequence"/>
</dbReference>
<keyword evidence="3" id="KW-1185">Reference proteome</keyword>
<organism evidence="2 3">
    <name type="scientific">Mycena citricolor</name>
    <dbReference type="NCBI Taxonomy" id="2018698"/>
    <lineage>
        <taxon>Eukaryota</taxon>
        <taxon>Fungi</taxon>
        <taxon>Dikarya</taxon>
        <taxon>Basidiomycota</taxon>
        <taxon>Agaricomycotina</taxon>
        <taxon>Agaricomycetes</taxon>
        <taxon>Agaricomycetidae</taxon>
        <taxon>Agaricales</taxon>
        <taxon>Marasmiineae</taxon>
        <taxon>Mycenaceae</taxon>
        <taxon>Mycena</taxon>
    </lineage>
</organism>
<feature type="transmembrane region" description="Helical" evidence="1">
    <location>
        <begin position="49"/>
        <end position="68"/>
    </location>
</feature>
<sequence>MSATPTSETVALVGYVSAGSCALFVWDILGSLREDFIVAFQLNFRPSLIPYFISRSLMLLYAVGFAVYSTRSFGDCSRTLLILQIIYALATWARSTNFLLRVRAVYALSRLITFLFFAPLLVVVAASITAAFGIHGAPSTLASGDPACVVSRIAPFVGSTWVIQLAYDTAVFIAISFRLSENTKTASAPRGWERVRIIVSGTGPTLYTFSRNIMRDGWWYYLMSLLANTTLLVAFYNARLDPALKAALMSPAAVVQCIWAGRVYRNAKVRHQMQSEVLSWSTPD</sequence>
<feature type="transmembrane region" description="Helical" evidence="1">
    <location>
        <begin position="153"/>
        <end position="175"/>
    </location>
</feature>
<dbReference type="AlphaFoldDB" id="A0AAD2Q6K7"/>
<dbReference type="EMBL" id="CAVNYO010000444">
    <property type="protein sequence ID" value="CAK5281948.1"/>
    <property type="molecule type" value="Genomic_DNA"/>
</dbReference>
<evidence type="ECO:0000256" key="1">
    <source>
        <dbReference type="SAM" id="Phobius"/>
    </source>
</evidence>
<reference evidence="2" key="1">
    <citation type="submission" date="2023-11" db="EMBL/GenBank/DDBJ databases">
        <authorList>
            <person name="De Vega J J."/>
            <person name="De Vega J J."/>
        </authorList>
    </citation>
    <scope>NUCLEOTIDE SEQUENCE</scope>
</reference>
<feature type="transmembrane region" description="Helical" evidence="1">
    <location>
        <begin position="112"/>
        <end position="133"/>
    </location>
</feature>
<feature type="transmembrane region" description="Helical" evidence="1">
    <location>
        <begin position="244"/>
        <end position="264"/>
    </location>
</feature>
<evidence type="ECO:0000313" key="2">
    <source>
        <dbReference type="EMBL" id="CAK5281948.1"/>
    </source>
</evidence>
<feature type="transmembrane region" description="Helical" evidence="1">
    <location>
        <begin position="80"/>
        <end position="100"/>
    </location>
</feature>
<proteinExistence type="predicted"/>
<name>A0AAD2Q6K7_9AGAR</name>
<gene>
    <name evidence="2" type="ORF">MYCIT1_LOCUS33333</name>
</gene>
<feature type="transmembrane region" description="Helical" evidence="1">
    <location>
        <begin position="218"/>
        <end position="238"/>
    </location>
</feature>
<feature type="transmembrane region" description="Helical" evidence="1">
    <location>
        <begin position="12"/>
        <end position="29"/>
    </location>
</feature>